<protein>
    <submittedName>
        <fullName evidence="1">4897_t:CDS:1</fullName>
    </submittedName>
</protein>
<name>A0A9W4T3G7_9GLOM</name>
<feature type="non-terminal residue" evidence="1">
    <location>
        <position position="1"/>
    </location>
</feature>
<proteinExistence type="predicted"/>
<reference evidence="1" key="1">
    <citation type="submission" date="2022-08" db="EMBL/GenBank/DDBJ databases">
        <authorList>
            <person name="Kallberg Y."/>
            <person name="Tangrot J."/>
            <person name="Rosling A."/>
        </authorList>
    </citation>
    <scope>NUCLEOTIDE SEQUENCE</scope>
    <source>
        <strain evidence="1">Wild A</strain>
    </source>
</reference>
<comment type="caution">
    <text evidence="1">The sequence shown here is derived from an EMBL/GenBank/DDBJ whole genome shotgun (WGS) entry which is preliminary data.</text>
</comment>
<dbReference type="AlphaFoldDB" id="A0A9W4T3G7"/>
<dbReference type="EMBL" id="CAMKVN010007049">
    <property type="protein sequence ID" value="CAI2191045.1"/>
    <property type="molecule type" value="Genomic_DNA"/>
</dbReference>
<sequence>DPADIVPLYENDRQIAKSWNNERSHNKVHLHQPTITCENISRFNGLISMNKNGIFSSGSTISKRDYEEVCILFYLKV</sequence>
<accession>A0A9W4T3G7</accession>
<dbReference type="Proteomes" id="UP001153678">
    <property type="component" value="Unassembled WGS sequence"/>
</dbReference>
<dbReference type="OrthoDB" id="2438760at2759"/>
<gene>
    <name evidence="1" type="ORF">FWILDA_LOCUS14879</name>
</gene>
<keyword evidence="2" id="KW-1185">Reference proteome</keyword>
<evidence type="ECO:0000313" key="1">
    <source>
        <dbReference type="EMBL" id="CAI2191045.1"/>
    </source>
</evidence>
<evidence type="ECO:0000313" key="2">
    <source>
        <dbReference type="Proteomes" id="UP001153678"/>
    </source>
</evidence>
<organism evidence="1 2">
    <name type="scientific">Funneliformis geosporum</name>
    <dbReference type="NCBI Taxonomy" id="1117311"/>
    <lineage>
        <taxon>Eukaryota</taxon>
        <taxon>Fungi</taxon>
        <taxon>Fungi incertae sedis</taxon>
        <taxon>Mucoromycota</taxon>
        <taxon>Glomeromycotina</taxon>
        <taxon>Glomeromycetes</taxon>
        <taxon>Glomerales</taxon>
        <taxon>Glomeraceae</taxon>
        <taxon>Funneliformis</taxon>
    </lineage>
</organism>